<gene>
    <name evidence="2" type="ORF">FRACYDRAFT_267304</name>
</gene>
<protein>
    <submittedName>
        <fullName evidence="2">Uncharacterized protein</fullName>
    </submittedName>
</protein>
<dbReference type="KEGG" id="fcy:FRACYDRAFT_267304"/>
<dbReference type="AlphaFoldDB" id="A0A1E7FXI6"/>
<organism evidence="2 3">
    <name type="scientific">Fragilariopsis cylindrus CCMP1102</name>
    <dbReference type="NCBI Taxonomy" id="635003"/>
    <lineage>
        <taxon>Eukaryota</taxon>
        <taxon>Sar</taxon>
        <taxon>Stramenopiles</taxon>
        <taxon>Ochrophyta</taxon>
        <taxon>Bacillariophyta</taxon>
        <taxon>Bacillariophyceae</taxon>
        <taxon>Bacillariophycidae</taxon>
        <taxon>Bacillariales</taxon>
        <taxon>Bacillariaceae</taxon>
        <taxon>Fragilariopsis</taxon>
    </lineage>
</organism>
<dbReference type="Proteomes" id="UP000095751">
    <property type="component" value="Unassembled WGS sequence"/>
</dbReference>
<evidence type="ECO:0000313" key="2">
    <source>
        <dbReference type="EMBL" id="OEU22523.1"/>
    </source>
</evidence>
<dbReference type="EMBL" id="KV784353">
    <property type="protein sequence ID" value="OEU22523.1"/>
    <property type="molecule type" value="Genomic_DNA"/>
</dbReference>
<evidence type="ECO:0000313" key="3">
    <source>
        <dbReference type="Proteomes" id="UP000095751"/>
    </source>
</evidence>
<keyword evidence="3" id="KW-1185">Reference proteome</keyword>
<dbReference type="InParanoid" id="A0A1E7FXI6"/>
<evidence type="ECO:0000256" key="1">
    <source>
        <dbReference type="SAM" id="MobiDB-lite"/>
    </source>
</evidence>
<proteinExistence type="predicted"/>
<name>A0A1E7FXI6_9STRA</name>
<accession>A0A1E7FXI6</accession>
<feature type="region of interest" description="Disordered" evidence="1">
    <location>
        <begin position="1"/>
        <end position="40"/>
    </location>
</feature>
<feature type="compositionally biased region" description="Low complexity" evidence="1">
    <location>
        <begin position="7"/>
        <end position="24"/>
    </location>
</feature>
<sequence>MKRPLHNPTSSNSNINGNNNSLASPSKVGSTSGLTFGSGKGLHHEEAIADTCEWLIKNGVPISAFDPVAIAFDPVTIDDISNSTCNVPRSANAGCDITSLFSGGSPSSNYRMEMMTTSRSISEDSTRNSSSIMTNTQQATPIEVLSLNPVSVSPSYQIESHYNISYSTTDSREEYPLRTDLLPGEMLPSIDDALWAL</sequence>
<reference evidence="2 3" key="1">
    <citation type="submission" date="2016-09" db="EMBL/GenBank/DDBJ databases">
        <title>Extensive genetic diversity and differential bi-allelic expression allows diatom success in the polar Southern Ocean.</title>
        <authorList>
            <consortium name="DOE Joint Genome Institute"/>
            <person name="Mock T."/>
            <person name="Otillar R.P."/>
            <person name="Strauss J."/>
            <person name="Dupont C."/>
            <person name="Frickenhaus S."/>
            <person name="Maumus F."/>
            <person name="Mcmullan M."/>
            <person name="Sanges R."/>
            <person name="Schmutz J."/>
            <person name="Toseland A."/>
            <person name="Valas R."/>
            <person name="Veluchamy A."/>
            <person name="Ward B.J."/>
            <person name="Allen A."/>
            <person name="Barry K."/>
            <person name="Falciatore A."/>
            <person name="Ferrante M."/>
            <person name="Fortunato A.E."/>
            <person name="Gloeckner G."/>
            <person name="Gruber A."/>
            <person name="Hipkin R."/>
            <person name="Janech M."/>
            <person name="Kroth P."/>
            <person name="Leese F."/>
            <person name="Lindquist E."/>
            <person name="Lyon B.R."/>
            <person name="Martin J."/>
            <person name="Mayer C."/>
            <person name="Parker M."/>
            <person name="Quesneville H."/>
            <person name="Raymond J."/>
            <person name="Uhlig C."/>
            <person name="Valentin K.U."/>
            <person name="Worden A.Z."/>
            <person name="Armbrust E.V."/>
            <person name="Bowler C."/>
            <person name="Green B."/>
            <person name="Moulton V."/>
            <person name="Van Oosterhout C."/>
            <person name="Grigoriev I."/>
        </authorList>
    </citation>
    <scope>NUCLEOTIDE SEQUENCE [LARGE SCALE GENOMIC DNA]</scope>
    <source>
        <strain evidence="2 3">CCMP1102</strain>
    </source>
</reference>